<dbReference type="AlphaFoldDB" id="A0A7W7SZP2"/>
<dbReference type="PANTHER" id="PTHR43248:SF29">
    <property type="entry name" value="TRIPEPTIDYL AMINOPEPTIDASE"/>
    <property type="match status" value="1"/>
</dbReference>
<evidence type="ECO:0000313" key="7">
    <source>
        <dbReference type="EMBL" id="MBB4963928.1"/>
    </source>
</evidence>
<dbReference type="InterPro" id="IPR029058">
    <property type="entry name" value="AB_hydrolase_fold"/>
</dbReference>
<dbReference type="SUPFAM" id="SSF53474">
    <property type="entry name" value="alpha/beta-Hydrolases"/>
    <property type="match status" value="1"/>
</dbReference>
<dbReference type="Gene3D" id="3.40.50.1820">
    <property type="entry name" value="alpha/beta hydrolase"/>
    <property type="match status" value="1"/>
</dbReference>
<gene>
    <name evidence="7" type="ORF">F4559_001287</name>
</gene>
<feature type="domain" description="AB hydrolase-1" evidence="5">
    <location>
        <begin position="86"/>
        <end position="284"/>
    </location>
</feature>
<accession>A0A7W7SZP2</accession>
<dbReference type="Pfam" id="PF08386">
    <property type="entry name" value="Abhydrolase_4"/>
    <property type="match status" value="1"/>
</dbReference>
<reference evidence="7 8" key="1">
    <citation type="submission" date="2020-08" db="EMBL/GenBank/DDBJ databases">
        <title>Sequencing the genomes of 1000 actinobacteria strains.</title>
        <authorList>
            <person name="Klenk H.-P."/>
        </authorList>
    </citation>
    <scope>NUCLEOTIDE SEQUENCE [LARGE SCALE GENOMIC DNA]</scope>
    <source>
        <strain evidence="7 8">DSM 45084</strain>
    </source>
</reference>
<dbReference type="PANTHER" id="PTHR43248">
    <property type="entry name" value="2-SUCCINYL-6-HYDROXY-2,4-CYCLOHEXADIENE-1-CARBOXYLATE SYNTHASE"/>
    <property type="match status" value="1"/>
</dbReference>
<dbReference type="EMBL" id="JACHJS010000001">
    <property type="protein sequence ID" value="MBB4963928.1"/>
    <property type="molecule type" value="Genomic_DNA"/>
</dbReference>
<evidence type="ECO:0000259" key="6">
    <source>
        <dbReference type="Pfam" id="PF08386"/>
    </source>
</evidence>
<dbReference type="InterPro" id="IPR000073">
    <property type="entry name" value="AB_hydrolase_1"/>
</dbReference>
<protein>
    <submittedName>
        <fullName evidence="7">Pimeloyl-ACP methyl ester carboxylesterase</fullName>
    </submittedName>
</protein>
<dbReference type="Proteomes" id="UP000542674">
    <property type="component" value="Unassembled WGS sequence"/>
</dbReference>
<feature type="chain" id="PRO_5030741303" evidence="4">
    <location>
        <begin position="28"/>
        <end position="512"/>
    </location>
</feature>
<evidence type="ECO:0000256" key="3">
    <source>
        <dbReference type="ARBA" id="ARBA00022801"/>
    </source>
</evidence>
<dbReference type="InterPro" id="IPR051601">
    <property type="entry name" value="Serine_prot/Carboxylest_S33"/>
</dbReference>
<evidence type="ECO:0000256" key="2">
    <source>
        <dbReference type="ARBA" id="ARBA00022729"/>
    </source>
</evidence>
<sequence>MRPTFRVLGGMATATALVLGMTTAADAAPETAFTPAAVDWKPCPELAEVECGTLRLPVDWAKPKGEKFDLALARRKATDPARRIGILVINPGGPGGSGVDFALGAPGLFSPEIQARFDIVGFDPRGVARSNPVKCSVEVLQRQVSVFPTSRQEFEALGRYNRERAADCRKHTGPIYDHADTGAVVDDIDAIRRSLGERKINYYGVSYGTLMGQQYAERYGRNLRAMVIDSNMDHSIGAWRFNEQQAATTEDSFREFAKWCERDRNCALHGRDVSKFWRDLLAKADRGEIPDPFDPERKLTSETLISNAFSAFYGPSWEALAEWLVALAEPGATVASAYAEPETVEFPFPAVFCQDYNFRVKTYAEFSALVARAKQVAPNMRGSMLGHYAVADCVGLTDRANNPQHRLRVENAPKILMLNAEHDPATGYDWAKAVHEQTRGTTVLLTYGGWGHGVYWRSDCTRGTTDDYLLSAKAPARDLRCAAVQPSPTVARKAASVTLPTGPAPTVPGWRR</sequence>
<dbReference type="InterPro" id="IPR013595">
    <property type="entry name" value="Pept_S33_TAP-like_C"/>
</dbReference>
<evidence type="ECO:0000256" key="4">
    <source>
        <dbReference type="SAM" id="SignalP"/>
    </source>
</evidence>
<evidence type="ECO:0000259" key="5">
    <source>
        <dbReference type="Pfam" id="PF00561"/>
    </source>
</evidence>
<dbReference type="Pfam" id="PF00561">
    <property type="entry name" value="Abhydrolase_1"/>
    <property type="match status" value="1"/>
</dbReference>
<evidence type="ECO:0000256" key="1">
    <source>
        <dbReference type="ARBA" id="ARBA00010088"/>
    </source>
</evidence>
<proteinExistence type="inferred from homology"/>
<comment type="similarity">
    <text evidence="1">Belongs to the peptidase S33 family.</text>
</comment>
<dbReference type="GO" id="GO:0016787">
    <property type="term" value="F:hydrolase activity"/>
    <property type="evidence" value="ECO:0007669"/>
    <property type="project" value="UniProtKB-KW"/>
</dbReference>
<feature type="domain" description="Peptidase S33 tripeptidyl aminopeptidase-like C-terminal" evidence="6">
    <location>
        <begin position="388"/>
        <end position="481"/>
    </location>
</feature>
<feature type="signal peptide" evidence="4">
    <location>
        <begin position="1"/>
        <end position="27"/>
    </location>
</feature>
<organism evidence="7 8">
    <name type="scientific">Saccharothrix violaceirubra</name>
    <dbReference type="NCBI Taxonomy" id="413306"/>
    <lineage>
        <taxon>Bacteria</taxon>
        <taxon>Bacillati</taxon>
        <taxon>Actinomycetota</taxon>
        <taxon>Actinomycetes</taxon>
        <taxon>Pseudonocardiales</taxon>
        <taxon>Pseudonocardiaceae</taxon>
        <taxon>Saccharothrix</taxon>
    </lineage>
</organism>
<dbReference type="RefSeq" id="WP_184666661.1">
    <property type="nucleotide sequence ID" value="NZ_BAABAI010000025.1"/>
</dbReference>
<evidence type="ECO:0000313" key="8">
    <source>
        <dbReference type="Proteomes" id="UP000542674"/>
    </source>
</evidence>
<keyword evidence="2 4" id="KW-0732">Signal</keyword>
<name>A0A7W7SZP2_9PSEU</name>
<keyword evidence="8" id="KW-1185">Reference proteome</keyword>
<keyword evidence="3" id="KW-0378">Hydrolase</keyword>
<comment type="caution">
    <text evidence="7">The sequence shown here is derived from an EMBL/GenBank/DDBJ whole genome shotgun (WGS) entry which is preliminary data.</text>
</comment>